<feature type="region of interest" description="Disordered" evidence="4">
    <location>
        <begin position="163"/>
        <end position="188"/>
    </location>
</feature>
<dbReference type="PROSITE" id="PS50297">
    <property type="entry name" value="ANK_REP_REGION"/>
    <property type="match status" value="1"/>
</dbReference>
<keyword evidence="1" id="KW-0677">Repeat</keyword>
<gene>
    <name evidence="5" type="ORF">LTR82_000520</name>
</gene>
<dbReference type="PANTHER" id="PTHR24171">
    <property type="entry name" value="ANKYRIN REPEAT DOMAIN-CONTAINING PROTEIN 39-RELATED"/>
    <property type="match status" value="1"/>
</dbReference>
<sequence length="188" mass="19521">MGLQIPQDPAPQSSSTDPTPSTNPSHPANPPKSPSHLPPEALDLATKLFNLARAGSTAPLHQYLLAGIPPNLTNHAGDTLLMLAAYHGHLSTVTMLLERGADPNVLNERGQSPLAGAVFKGYGEVVGVLVRAGGDVWAGRPNAVETAGVFRRGDLLGVMGVEGEGEGDGEEGQGRVGDWRAEVGERLA</sequence>
<evidence type="ECO:0000313" key="6">
    <source>
        <dbReference type="Proteomes" id="UP001168146"/>
    </source>
</evidence>
<reference evidence="5" key="1">
    <citation type="submission" date="2021-12" db="EMBL/GenBank/DDBJ databases">
        <title>Black yeast isolated from Biological Soil Crust.</title>
        <authorList>
            <person name="Kurbessoian T."/>
        </authorList>
    </citation>
    <scope>NUCLEOTIDE SEQUENCE</scope>
    <source>
        <strain evidence="5">CCFEE 5208</strain>
    </source>
</reference>
<dbReference type="PROSITE" id="PS50088">
    <property type="entry name" value="ANK_REPEAT"/>
    <property type="match status" value="1"/>
</dbReference>
<dbReference type="Gene3D" id="1.25.40.20">
    <property type="entry name" value="Ankyrin repeat-containing domain"/>
    <property type="match status" value="1"/>
</dbReference>
<dbReference type="InterPro" id="IPR036770">
    <property type="entry name" value="Ankyrin_rpt-contain_sf"/>
</dbReference>
<evidence type="ECO:0008006" key="7">
    <source>
        <dbReference type="Google" id="ProtNLM"/>
    </source>
</evidence>
<dbReference type="Proteomes" id="UP001168146">
    <property type="component" value="Unassembled WGS sequence"/>
</dbReference>
<dbReference type="EMBL" id="JASUXU010000001">
    <property type="protein sequence ID" value="KAK0328589.1"/>
    <property type="molecule type" value="Genomic_DNA"/>
</dbReference>
<feature type="compositionally biased region" description="Pro residues" evidence="4">
    <location>
        <begin position="27"/>
        <end position="37"/>
    </location>
</feature>
<dbReference type="SMART" id="SM00248">
    <property type="entry name" value="ANK"/>
    <property type="match status" value="2"/>
</dbReference>
<feature type="compositionally biased region" description="Basic and acidic residues" evidence="4">
    <location>
        <begin position="177"/>
        <end position="188"/>
    </location>
</feature>
<dbReference type="Pfam" id="PF12796">
    <property type="entry name" value="Ank_2"/>
    <property type="match status" value="1"/>
</dbReference>
<evidence type="ECO:0000256" key="1">
    <source>
        <dbReference type="ARBA" id="ARBA00022737"/>
    </source>
</evidence>
<dbReference type="InterPro" id="IPR002110">
    <property type="entry name" value="Ankyrin_rpt"/>
</dbReference>
<evidence type="ECO:0000256" key="2">
    <source>
        <dbReference type="ARBA" id="ARBA00023043"/>
    </source>
</evidence>
<evidence type="ECO:0000313" key="5">
    <source>
        <dbReference type="EMBL" id="KAK0328589.1"/>
    </source>
</evidence>
<comment type="caution">
    <text evidence="5">The sequence shown here is derived from an EMBL/GenBank/DDBJ whole genome shotgun (WGS) entry which is preliminary data.</text>
</comment>
<evidence type="ECO:0000256" key="4">
    <source>
        <dbReference type="SAM" id="MobiDB-lite"/>
    </source>
</evidence>
<organism evidence="5 6">
    <name type="scientific">Friedmanniomyces endolithicus</name>
    <dbReference type="NCBI Taxonomy" id="329885"/>
    <lineage>
        <taxon>Eukaryota</taxon>
        <taxon>Fungi</taxon>
        <taxon>Dikarya</taxon>
        <taxon>Ascomycota</taxon>
        <taxon>Pezizomycotina</taxon>
        <taxon>Dothideomycetes</taxon>
        <taxon>Dothideomycetidae</taxon>
        <taxon>Mycosphaerellales</taxon>
        <taxon>Teratosphaeriaceae</taxon>
        <taxon>Friedmanniomyces</taxon>
    </lineage>
</organism>
<feature type="region of interest" description="Disordered" evidence="4">
    <location>
        <begin position="1"/>
        <end position="39"/>
    </location>
</feature>
<proteinExistence type="predicted"/>
<dbReference type="AlphaFoldDB" id="A0AAN6G4S4"/>
<evidence type="ECO:0000256" key="3">
    <source>
        <dbReference type="PROSITE-ProRule" id="PRU00023"/>
    </source>
</evidence>
<keyword evidence="2 3" id="KW-0040">ANK repeat</keyword>
<feature type="repeat" description="ANK" evidence="3">
    <location>
        <begin position="76"/>
        <end position="108"/>
    </location>
</feature>
<accession>A0AAN6G4S4</accession>
<protein>
    <recommendedName>
        <fullName evidence="7">Ankyrin</fullName>
    </recommendedName>
</protein>
<dbReference type="SUPFAM" id="SSF48403">
    <property type="entry name" value="Ankyrin repeat"/>
    <property type="match status" value="1"/>
</dbReference>
<feature type="compositionally biased region" description="Low complexity" evidence="4">
    <location>
        <begin position="1"/>
        <end position="26"/>
    </location>
</feature>
<name>A0AAN6G4S4_9PEZI</name>